<accession>A0ABW3XLZ0</accession>
<dbReference type="EMBL" id="JBHTMM010000046">
    <property type="protein sequence ID" value="MFD1310089.1"/>
    <property type="molecule type" value="Genomic_DNA"/>
</dbReference>
<gene>
    <name evidence="1" type="ORF">ACFQ5X_30060</name>
</gene>
<sequence length="53" mass="5996">MPVLAVGAQYSLGSFVPDQVKKYGTNVTGLVTPKFSHWIWEEQPTYMINHLDT</sequence>
<dbReference type="RefSeq" id="WP_381242205.1">
    <property type="nucleotide sequence ID" value="NZ_JBHSKH010000110.1"/>
</dbReference>
<protein>
    <submittedName>
        <fullName evidence="1">Uncharacterized protein</fullName>
    </submittedName>
</protein>
<evidence type="ECO:0000313" key="1">
    <source>
        <dbReference type="EMBL" id="MFD1310089.1"/>
    </source>
</evidence>
<dbReference type="Proteomes" id="UP001597058">
    <property type="component" value="Unassembled WGS sequence"/>
</dbReference>
<proteinExistence type="predicted"/>
<keyword evidence="2" id="KW-1185">Reference proteome</keyword>
<name>A0ABW3XLZ0_9ACTN</name>
<reference evidence="2" key="1">
    <citation type="journal article" date="2019" name="Int. J. Syst. Evol. Microbiol.">
        <title>The Global Catalogue of Microorganisms (GCM) 10K type strain sequencing project: providing services to taxonomists for standard genome sequencing and annotation.</title>
        <authorList>
            <consortium name="The Broad Institute Genomics Platform"/>
            <consortium name="The Broad Institute Genome Sequencing Center for Infectious Disease"/>
            <person name="Wu L."/>
            <person name="Ma J."/>
        </authorList>
    </citation>
    <scope>NUCLEOTIDE SEQUENCE [LARGE SCALE GENOMIC DNA]</scope>
    <source>
        <strain evidence="2">CGMCC 4.7020</strain>
    </source>
</reference>
<organism evidence="1 2">
    <name type="scientific">Streptomyces kaempferi</name>
    <dbReference type="NCBI Taxonomy" id="333725"/>
    <lineage>
        <taxon>Bacteria</taxon>
        <taxon>Bacillati</taxon>
        <taxon>Actinomycetota</taxon>
        <taxon>Actinomycetes</taxon>
        <taxon>Kitasatosporales</taxon>
        <taxon>Streptomycetaceae</taxon>
        <taxon>Streptomyces</taxon>
    </lineage>
</organism>
<evidence type="ECO:0000313" key="2">
    <source>
        <dbReference type="Proteomes" id="UP001597058"/>
    </source>
</evidence>
<comment type="caution">
    <text evidence="1">The sequence shown here is derived from an EMBL/GenBank/DDBJ whole genome shotgun (WGS) entry which is preliminary data.</text>
</comment>